<dbReference type="EMBL" id="MTYI01000144">
    <property type="protein sequence ID" value="PNP50766.1"/>
    <property type="molecule type" value="Genomic_DNA"/>
</dbReference>
<evidence type="ECO:0000313" key="3">
    <source>
        <dbReference type="Proteomes" id="UP000236290"/>
    </source>
</evidence>
<evidence type="ECO:0000256" key="1">
    <source>
        <dbReference type="SAM" id="MobiDB-lite"/>
    </source>
</evidence>
<proteinExistence type="predicted"/>
<feature type="region of interest" description="Disordered" evidence="1">
    <location>
        <begin position="162"/>
        <end position="187"/>
    </location>
</feature>
<dbReference type="AlphaFoldDB" id="A0A2K0TZ41"/>
<dbReference type="OrthoDB" id="9984275at2759"/>
<dbReference type="Pfam" id="PF14938">
    <property type="entry name" value="SNAP"/>
    <property type="match status" value="1"/>
</dbReference>
<protein>
    <submittedName>
        <fullName evidence="2">Uncharacterized protein</fullName>
    </submittedName>
</protein>
<sequence>MSNPEALIHQAEKLVAKGKNAWSFFGGSEERFEQAAALYRSAAQAYEVKGNFLDAAVAYVKAAEIQETKLSDDFEAPDSYVHASDDYRRALMEEVKPINDNEKAEAKAKAIDYRKKAIRLTESSSSGSKLRRLSRMYDALGQINEKDIAGPLMQARENLLKSKQLTPEDENRKTALEQELQPTPKEADELQRLLSKTVWSDEEKAHLKWLESEMLPPLNEARAAYKEAANFIRLDTPLNANKLFNQSAEISVFIALLLPHSPEENNSKNSCYEDALNAYAMIIKALQGDAQKNNFFIPDYCFKWCICRLAQLKHDITARDVPKYEQIEMEAHRMQMEARRAQVGASNWPNYQNELGAKLAKEQMKYTLLSKLNKAIEEKSRTMIDDILLNQENRKLMDEWQNKIYTDIQNKWEVPFEFA</sequence>
<name>A0A2K0TZ41_TRIHA</name>
<gene>
    <name evidence="2" type="ORF">THARTR1_08387</name>
</gene>
<organism evidence="2 3">
    <name type="scientific">Trichoderma harzianum</name>
    <name type="common">Hypocrea lixii</name>
    <dbReference type="NCBI Taxonomy" id="5544"/>
    <lineage>
        <taxon>Eukaryota</taxon>
        <taxon>Fungi</taxon>
        <taxon>Dikarya</taxon>
        <taxon>Ascomycota</taxon>
        <taxon>Pezizomycotina</taxon>
        <taxon>Sordariomycetes</taxon>
        <taxon>Hypocreomycetidae</taxon>
        <taxon>Hypocreales</taxon>
        <taxon>Hypocreaceae</taxon>
        <taxon>Trichoderma</taxon>
    </lineage>
</organism>
<reference evidence="2 3" key="1">
    <citation type="submission" date="2017-02" db="EMBL/GenBank/DDBJ databases">
        <title>Genomes of Trichoderma spp. with biocontrol activity.</title>
        <authorList>
            <person name="Gardiner D."/>
            <person name="Kazan K."/>
            <person name="Vos C."/>
            <person name="Harvey P."/>
        </authorList>
    </citation>
    <scope>NUCLEOTIDE SEQUENCE [LARGE SCALE GENOMIC DNA]</scope>
    <source>
        <strain evidence="2 3">Tr1</strain>
    </source>
</reference>
<dbReference type="SUPFAM" id="SSF48452">
    <property type="entry name" value="TPR-like"/>
    <property type="match status" value="1"/>
</dbReference>
<evidence type="ECO:0000313" key="2">
    <source>
        <dbReference type="EMBL" id="PNP50766.1"/>
    </source>
</evidence>
<accession>A0A2K0TZ41</accession>
<dbReference type="Gene3D" id="1.25.40.10">
    <property type="entry name" value="Tetratricopeptide repeat domain"/>
    <property type="match status" value="1"/>
</dbReference>
<dbReference type="InterPro" id="IPR011990">
    <property type="entry name" value="TPR-like_helical_dom_sf"/>
</dbReference>
<comment type="caution">
    <text evidence="2">The sequence shown here is derived from an EMBL/GenBank/DDBJ whole genome shotgun (WGS) entry which is preliminary data.</text>
</comment>
<dbReference type="Proteomes" id="UP000236290">
    <property type="component" value="Unassembled WGS sequence"/>
</dbReference>